<dbReference type="EMBL" id="QDEB01013112">
    <property type="protein sequence ID" value="RZC41911.1"/>
    <property type="molecule type" value="Genomic_DNA"/>
</dbReference>
<gene>
    <name evidence="1" type="ORF">BDFB_007826</name>
</gene>
<sequence>MVKAQFRIGVNSWILTKSNSCVEISESDASCQIDRTLIQSVVFGLVT</sequence>
<evidence type="ECO:0000313" key="1">
    <source>
        <dbReference type="EMBL" id="RZC41911.1"/>
    </source>
</evidence>
<accession>A0A482W9N3</accession>
<evidence type="ECO:0000313" key="2">
    <source>
        <dbReference type="Proteomes" id="UP000292052"/>
    </source>
</evidence>
<keyword evidence="2" id="KW-1185">Reference proteome</keyword>
<dbReference type="AlphaFoldDB" id="A0A482W9N3"/>
<organism evidence="1 2">
    <name type="scientific">Asbolus verrucosus</name>
    <name type="common">Desert ironclad beetle</name>
    <dbReference type="NCBI Taxonomy" id="1661398"/>
    <lineage>
        <taxon>Eukaryota</taxon>
        <taxon>Metazoa</taxon>
        <taxon>Ecdysozoa</taxon>
        <taxon>Arthropoda</taxon>
        <taxon>Hexapoda</taxon>
        <taxon>Insecta</taxon>
        <taxon>Pterygota</taxon>
        <taxon>Neoptera</taxon>
        <taxon>Endopterygota</taxon>
        <taxon>Coleoptera</taxon>
        <taxon>Polyphaga</taxon>
        <taxon>Cucujiformia</taxon>
        <taxon>Tenebrionidae</taxon>
        <taxon>Pimeliinae</taxon>
        <taxon>Asbolus</taxon>
    </lineage>
</organism>
<proteinExistence type="predicted"/>
<protein>
    <submittedName>
        <fullName evidence="1">Uncharacterized protein</fullName>
    </submittedName>
</protein>
<comment type="caution">
    <text evidence="1">The sequence shown here is derived from an EMBL/GenBank/DDBJ whole genome shotgun (WGS) entry which is preliminary data.</text>
</comment>
<reference evidence="1 2" key="1">
    <citation type="submission" date="2017-03" db="EMBL/GenBank/DDBJ databases">
        <title>Genome of the blue death feigning beetle - Asbolus verrucosus.</title>
        <authorList>
            <person name="Rider S.D."/>
        </authorList>
    </citation>
    <scope>NUCLEOTIDE SEQUENCE [LARGE SCALE GENOMIC DNA]</scope>
    <source>
        <strain evidence="1">Butters</strain>
        <tissue evidence="1">Head and leg muscle</tissue>
    </source>
</reference>
<dbReference type="Proteomes" id="UP000292052">
    <property type="component" value="Unassembled WGS sequence"/>
</dbReference>
<name>A0A482W9N3_ASBVE</name>